<reference evidence="9" key="1">
    <citation type="submission" date="2011-09" db="EMBL/GenBank/DDBJ databases">
        <title>The permanent draft genome of Mucilaginibacter paludis DSM 18603.</title>
        <authorList>
            <consortium name="US DOE Joint Genome Institute (JGI-PGF)"/>
            <person name="Lucas S."/>
            <person name="Han J."/>
            <person name="Lapidus A."/>
            <person name="Bruce D."/>
            <person name="Goodwin L."/>
            <person name="Pitluck S."/>
            <person name="Peters L."/>
            <person name="Kyrpides N."/>
            <person name="Mavromatis K."/>
            <person name="Ivanova N."/>
            <person name="Mikhailova N."/>
            <person name="Held B."/>
            <person name="Detter J.C."/>
            <person name="Tapia R."/>
            <person name="Han C."/>
            <person name="Land M."/>
            <person name="Hauser L."/>
            <person name="Markowitz V."/>
            <person name="Cheng J.-F."/>
            <person name="Hugenholtz P."/>
            <person name="Woyke T."/>
            <person name="Wu D."/>
            <person name="Tindall B."/>
            <person name="Brambilla E."/>
            <person name="Klenk H.-P."/>
            <person name="Eisen J.A."/>
        </authorList>
    </citation>
    <scope>NUCLEOTIDE SEQUENCE [LARGE SCALE GENOMIC DNA]</scope>
    <source>
        <strain evidence="9">DSM 18603</strain>
    </source>
</reference>
<dbReference type="PROSITE" id="PS51257">
    <property type="entry name" value="PROKAR_LIPOPROTEIN"/>
    <property type="match status" value="1"/>
</dbReference>
<dbReference type="EMBL" id="CM001403">
    <property type="protein sequence ID" value="EHQ27031.1"/>
    <property type="molecule type" value="Genomic_DNA"/>
</dbReference>
<organism evidence="9 10">
    <name type="scientific">Mucilaginibacter paludis DSM 18603</name>
    <dbReference type="NCBI Taxonomy" id="714943"/>
    <lineage>
        <taxon>Bacteria</taxon>
        <taxon>Pseudomonadati</taxon>
        <taxon>Bacteroidota</taxon>
        <taxon>Sphingobacteriia</taxon>
        <taxon>Sphingobacteriales</taxon>
        <taxon>Sphingobacteriaceae</taxon>
        <taxon>Mucilaginibacter</taxon>
    </lineage>
</organism>
<evidence type="ECO:0000259" key="7">
    <source>
        <dbReference type="Pfam" id="PF07980"/>
    </source>
</evidence>
<keyword evidence="10" id="KW-1185">Reference proteome</keyword>
<dbReference type="OrthoDB" id="621570at2"/>
<feature type="chain" id="PRO_5003558544" evidence="6">
    <location>
        <begin position="21"/>
        <end position="478"/>
    </location>
</feature>
<accession>H1YBV3</accession>
<evidence type="ECO:0000256" key="5">
    <source>
        <dbReference type="ARBA" id="ARBA00023237"/>
    </source>
</evidence>
<evidence type="ECO:0000256" key="4">
    <source>
        <dbReference type="ARBA" id="ARBA00023136"/>
    </source>
</evidence>
<name>H1YBV3_9SPHI</name>
<dbReference type="STRING" id="714943.Mucpa_2923"/>
<evidence type="ECO:0000256" key="1">
    <source>
        <dbReference type="ARBA" id="ARBA00004442"/>
    </source>
</evidence>
<evidence type="ECO:0000313" key="10">
    <source>
        <dbReference type="Proteomes" id="UP000002774"/>
    </source>
</evidence>
<dbReference type="SUPFAM" id="SSF48452">
    <property type="entry name" value="TPR-like"/>
    <property type="match status" value="1"/>
</dbReference>
<dbReference type="InterPro" id="IPR011990">
    <property type="entry name" value="TPR-like_helical_dom_sf"/>
</dbReference>
<sequence length="478" mass="53613">MTPKYYFIAVLLLTAFTSCSKFVEIDPPKNKLSTALAFADNETANTAMTAIYTKMNTSGDVNPYITALYLGLCSDELTTYSTALNIKQVYSNSLAPSDALTNDIWTLGYNCIYQANAVIEGCEKSTSLSQDVKIQLTGEALFIRAYWHFYLTNLFGDVPLVLQTDYLINSRLARTPGAAVYDQVIADLKIAQQNLNPNFVGANGLTTTTERVRPNKYAAVALLARVYLFTNKYSEAEQAANLVINNKPTFDIAPLDGVFKKNSVESIWQLMMPTPTQNRNTYEGAYFILTAKPQLNNINSSTLSPQLLAAFEATDQRKTSWIGKFTDATVTPKIDYYYPYKYQVASSATITEYSTVLRLSEQYLIRAEARALQDNLSGAIDDIDVIRKRAGLLLIKNTNPTISKPDLLSAILKERQTELFCEYGHRWLDLKRTGKVDEVMKIVTPIKLGAWDTNFQLFPIPQKDRDNDNQLTQNLGYK</sequence>
<keyword evidence="3 6" id="KW-0732">Signal</keyword>
<gene>
    <name evidence="9" type="ORF">Mucpa_2923</name>
</gene>
<dbReference type="eggNOG" id="COG3193">
    <property type="taxonomic scope" value="Bacteria"/>
</dbReference>
<evidence type="ECO:0000313" key="9">
    <source>
        <dbReference type="EMBL" id="EHQ27031.1"/>
    </source>
</evidence>
<dbReference type="CDD" id="cd08977">
    <property type="entry name" value="SusD"/>
    <property type="match status" value="1"/>
</dbReference>
<feature type="domain" description="RagB/SusD" evidence="7">
    <location>
        <begin position="336"/>
        <end position="477"/>
    </location>
</feature>
<dbReference type="RefSeq" id="WP_008507308.1">
    <property type="nucleotide sequence ID" value="NZ_CM001403.1"/>
</dbReference>
<dbReference type="Pfam" id="PF14322">
    <property type="entry name" value="SusD-like_3"/>
    <property type="match status" value="1"/>
</dbReference>
<evidence type="ECO:0000256" key="3">
    <source>
        <dbReference type="ARBA" id="ARBA00022729"/>
    </source>
</evidence>
<evidence type="ECO:0000259" key="8">
    <source>
        <dbReference type="Pfam" id="PF14322"/>
    </source>
</evidence>
<keyword evidence="5" id="KW-0998">Cell outer membrane</keyword>
<dbReference type="Gene3D" id="1.25.40.390">
    <property type="match status" value="1"/>
</dbReference>
<protein>
    <submittedName>
        <fullName evidence="9">RagB/SusD domain-containing protein</fullName>
    </submittedName>
</protein>
<comment type="similarity">
    <text evidence="2">Belongs to the SusD family.</text>
</comment>
<evidence type="ECO:0000256" key="6">
    <source>
        <dbReference type="SAM" id="SignalP"/>
    </source>
</evidence>
<dbReference type="AlphaFoldDB" id="H1YBV3"/>
<dbReference type="GO" id="GO:0009279">
    <property type="term" value="C:cell outer membrane"/>
    <property type="evidence" value="ECO:0007669"/>
    <property type="project" value="UniProtKB-SubCell"/>
</dbReference>
<dbReference type="InterPro" id="IPR012944">
    <property type="entry name" value="SusD_RagB_dom"/>
</dbReference>
<evidence type="ECO:0000256" key="2">
    <source>
        <dbReference type="ARBA" id="ARBA00006275"/>
    </source>
</evidence>
<dbReference type="Proteomes" id="UP000002774">
    <property type="component" value="Chromosome"/>
</dbReference>
<keyword evidence="4" id="KW-0472">Membrane</keyword>
<comment type="subcellular location">
    <subcellularLocation>
        <location evidence="1">Cell outer membrane</location>
    </subcellularLocation>
</comment>
<dbReference type="HOGENOM" id="CLU_015553_3_1_10"/>
<dbReference type="InterPro" id="IPR033985">
    <property type="entry name" value="SusD-like_N"/>
</dbReference>
<feature type="domain" description="SusD-like N-terminal" evidence="8">
    <location>
        <begin position="50"/>
        <end position="228"/>
    </location>
</feature>
<proteinExistence type="inferred from homology"/>
<dbReference type="Pfam" id="PF07980">
    <property type="entry name" value="SusD_RagB"/>
    <property type="match status" value="1"/>
</dbReference>
<feature type="signal peptide" evidence="6">
    <location>
        <begin position="1"/>
        <end position="20"/>
    </location>
</feature>